<protein>
    <submittedName>
        <fullName evidence="6">Co-chaperone YbbN</fullName>
    </submittedName>
</protein>
<dbReference type="InterPro" id="IPR011990">
    <property type="entry name" value="TPR-like_helical_dom_sf"/>
</dbReference>
<keyword evidence="7" id="KW-1185">Reference proteome</keyword>
<evidence type="ECO:0000256" key="1">
    <source>
        <dbReference type="ARBA" id="ARBA00022448"/>
    </source>
</evidence>
<dbReference type="PRINTS" id="PR00421">
    <property type="entry name" value="THIOREDOXIN"/>
</dbReference>
<dbReference type="PANTHER" id="PTHR45663:SF11">
    <property type="entry name" value="GEO12009P1"/>
    <property type="match status" value="1"/>
</dbReference>
<organism evidence="6 7">
    <name type="scientific">Aliisedimentitalea scapharcae</name>
    <dbReference type="NCBI Taxonomy" id="1524259"/>
    <lineage>
        <taxon>Bacteria</taxon>
        <taxon>Pseudomonadati</taxon>
        <taxon>Pseudomonadota</taxon>
        <taxon>Alphaproteobacteria</taxon>
        <taxon>Rhodobacterales</taxon>
        <taxon>Roseobacteraceae</taxon>
        <taxon>Aliisedimentitalea</taxon>
    </lineage>
</organism>
<dbReference type="Pfam" id="PF14561">
    <property type="entry name" value="TPR_20"/>
    <property type="match status" value="1"/>
</dbReference>
<dbReference type="CDD" id="cd02956">
    <property type="entry name" value="ybbN"/>
    <property type="match status" value="1"/>
</dbReference>
<dbReference type="SUPFAM" id="SSF52833">
    <property type="entry name" value="Thioredoxin-like"/>
    <property type="match status" value="1"/>
</dbReference>
<dbReference type="InterPro" id="IPR036249">
    <property type="entry name" value="Thioredoxin-like_sf"/>
</dbReference>
<gene>
    <name evidence="6" type="ORF">QEZ52_19885</name>
</gene>
<evidence type="ECO:0000259" key="5">
    <source>
        <dbReference type="PROSITE" id="PS51352"/>
    </source>
</evidence>
<evidence type="ECO:0000256" key="4">
    <source>
        <dbReference type="ARBA" id="ARBA00023284"/>
    </source>
</evidence>
<name>A0ABZ2XRW2_9RHOB</name>
<keyword evidence="3" id="KW-1015">Disulfide bond</keyword>
<evidence type="ECO:0000313" key="7">
    <source>
        <dbReference type="Proteomes" id="UP001623232"/>
    </source>
</evidence>
<feature type="domain" description="Thioredoxin" evidence="5">
    <location>
        <begin position="5"/>
        <end position="123"/>
    </location>
</feature>
<dbReference type="Gene3D" id="3.40.30.10">
    <property type="entry name" value="Glutaredoxin"/>
    <property type="match status" value="1"/>
</dbReference>
<dbReference type="PANTHER" id="PTHR45663">
    <property type="entry name" value="GEO12009P1"/>
    <property type="match status" value="1"/>
</dbReference>
<dbReference type="PROSITE" id="PS00194">
    <property type="entry name" value="THIOREDOXIN_1"/>
    <property type="match status" value="1"/>
</dbReference>
<dbReference type="Pfam" id="PF14559">
    <property type="entry name" value="TPR_19"/>
    <property type="match status" value="1"/>
</dbReference>
<dbReference type="InterPro" id="IPR013766">
    <property type="entry name" value="Thioredoxin_domain"/>
</dbReference>
<dbReference type="EMBL" id="CP123584">
    <property type="protein sequence ID" value="WZK88831.1"/>
    <property type="molecule type" value="Genomic_DNA"/>
</dbReference>
<accession>A0ABZ2XRW2</accession>
<dbReference type="PROSITE" id="PS51352">
    <property type="entry name" value="THIOREDOXIN_2"/>
    <property type="match status" value="1"/>
</dbReference>
<dbReference type="RefSeq" id="WP_406646484.1">
    <property type="nucleotide sequence ID" value="NZ_CP123584.1"/>
</dbReference>
<keyword evidence="2" id="KW-0249">Electron transport</keyword>
<evidence type="ECO:0000256" key="2">
    <source>
        <dbReference type="ARBA" id="ARBA00022982"/>
    </source>
</evidence>
<dbReference type="Pfam" id="PF00085">
    <property type="entry name" value="Thioredoxin"/>
    <property type="match status" value="1"/>
</dbReference>
<dbReference type="InterPro" id="IPR017937">
    <property type="entry name" value="Thioredoxin_CS"/>
</dbReference>
<dbReference type="Proteomes" id="UP001623232">
    <property type="component" value="Chromosome"/>
</dbReference>
<reference evidence="6 7" key="1">
    <citation type="submission" date="2023-04" db="EMBL/GenBank/DDBJ databases">
        <title>Complete genome sequence of Alisedimentitalea scapharcae.</title>
        <authorList>
            <person name="Rong J.-C."/>
            <person name="Yi M.-L."/>
            <person name="Zhao Q."/>
        </authorList>
    </citation>
    <scope>NUCLEOTIDE SEQUENCE [LARGE SCALE GENOMIC DNA]</scope>
    <source>
        <strain evidence="6 7">KCTC 42119</strain>
    </source>
</reference>
<sequence>MMDILSGAGAAPADDLIKDVSEATFMQDVVEASMNAPVIVDFWAPWCGPCKTLGPALEAAVTKAKGAVTMAKVNVDENQGIAGQMRVQSIPTVYAFYQGQPIDGFQGAVAPSEIDAFVARVVEQGGGEADGGLGDALEAAEQMLTEGAVADAAQTFAAILGEDANNAAAFGGLARAHVALEDLDQAEAILNGAPAEISDAPEIEAVRAQIELARQAENAGPVAELRSAVDANPDDHQARFDLAQALFAAGETEEAVTELLELFRRDREWNDGAAKAQLFTIFDALKPNDPVVLNGRRKLSSLIFA</sequence>
<proteinExistence type="predicted"/>
<dbReference type="Gene3D" id="1.25.40.10">
    <property type="entry name" value="Tetratricopeptide repeat domain"/>
    <property type="match status" value="2"/>
</dbReference>
<evidence type="ECO:0000256" key="3">
    <source>
        <dbReference type="ARBA" id="ARBA00023157"/>
    </source>
</evidence>
<dbReference type="SUPFAM" id="SSF48452">
    <property type="entry name" value="TPR-like"/>
    <property type="match status" value="1"/>
</dbReference>
<keyword evidence="1" id="KW-0813">Transport</keyword>
<evidence type="ECO:0000313" key="6">
    <source>
        <dbReference type="EMBL" id="WZK88831.1"/>
    </source>
</evidence>
<keyword evidence="4" id="KW-0676">Redox-active center</keyword>